<evidence type="ECO:0000256" key="1">
    <source>
        <dbReference type="SAM" id="MobiDB-lite"/>
    </source>
</evidence>
<gene>
    <name evidence="2" type="ORF">DEA37_0009091</name>
</gene>
<dbReference type="EMBL" id="QNGE01008591">
    <property type="protein sequence ID" value="KAA3670730.1"/>
    <property type="molecule type" value="Genomic_DNA"/>
</dbReference>
<evidence type="ECO:0000313" key="3">
    <source>
        <dbReference type="Proteomes" id="UP000324629"/>
    </source>
</evidence>
<accession>A0A5J4N5T5</accession>
<proteinExistence type="predicted"/>
<reference evidence="2 3" key="1">
    <citation type="journal article" date="2019" name="Gigascience">
        <title>Whole-genome sequence of the oriental lung fluke Paragonimus westermani.</title>
        <authorList>
            <person name="Oey H."/>
            <person name="Zakrzewski M."/>
            <person name="Narain K."/>
            <person name="Devi K.R."/>
            <person name="Agatsuma T."/>
            <person name="Nawaratna S."/>
            <person name="Gobert G.N."/>
            <person name="Jones M.K."/>
            <person name="Ragan M.A."/>
            <person name="McManus D.P."/>
            <person name="Krause L."/>
        </authorList>
    </citation>
    <scope>NUCLEOTIDE SEQUENCE [LARGE SCALE GENOMIC DNA]</scope>
    <source>
        <strain evidence="2 3">IND2009</strain>
    </source>
</reference>
<organism evidence="2 3">
    <name type="scientific">Paragonimus westermani</name>
    <dbReference type="NCBI Taxonomy" id="34504"/>
    <lineage>
        <taxon>Eukaryota</taxon>
        <taxon>Metazoa</taxon>
        <taxon>Spiralia</taxon>
        <taxon>Lophotrochozoa</taxon>
        <taxon>Platyhelminthes</taxon>
        <taxon>Trematoda</taxon>
        <taxon>Digenea</taxon>
        <taxon>Plagiorchiida</taxon>
        <taxon>Troglotremata</taxon>
        <taxon>Troglotrematidae</taxon>
        <taxon>Paragonimus</taxon>
    </lineage>
</organism>
<dbReference type="Proteomes" id="UP000324629">
    <property type="component" value="Unassembled WGS sequence"/>
</dbReference>
<sequence>MHVCDVFWDRECINGLPSLPEAQEPSSESSVLREYNTPEVQLVDEQPLKSPEKRPGKRVTRNREPQLNEVENVQLASDITKEPVRTPTKDIPTSHEPVPVPETITSPVVSEKENVCDALPTADLPQQESNEHVPESTTVPSQTPVLSSIPRIPVCRYCERTQNGKMIRKACTSCNALILAFVRKLTRLDDCVCLRDLPCPSRWALEWVPSADLVSRSKEKVLFQKYGPVLEDWCDPCKFTHYIRLGCRLSDGVHFFEAALLANPLCIHLQHIRVQMCMSVVWPENG</sequence>
<keyword evidence="3" id="KW-1185">Reference proteome</keyword>
<name>A0A5J4N5T5_9TREM</name>
<feature type="region of interest" description="Disordered" evidence="1">
    <location>
        <begin position="16"/>
        <end position="77"/>
    </location>
</feature>
<dbReference type="AlphaFoldDB" id="A0A5J4N5T5"/>
<evidence type="ECO:0000313" key="2">
    <source>
        <dbReference type="EMBL" id="KAA3670730.1"/>
    </source>
</evidence>
<protein>
    <submittedName>
        <fullName evidence="2">Uncharacterized protein</fullName>
    </submittedName>
</protein>
<comment type="caution">
    <text evidence="2">The sequence shown here is derived from an EMBL/GenBank/DDBJ whole genome shotgun (WGS) entry which is preliminary data.</text>
</comment>